<protein>
    <submittedName>
        <fullName evidence="2">Uncharacterized protein</fullName>
    </submittedName>
</protein>
<comment type="caution">
    <text evidence="2">The sequence shown here is derived from an EMBL/GenBank/DDBJ whole genome shotgun (WGS) entry which is preliminary data.</text>
</comment>
<keyword evidence="3" id="KW-1185">Reference proteome</keyword>
<reference evidence="2" key="1">
    <citation type="submission" date="2021-01" db="EMBL/GenBank/DDBJ databases">
        <title>Modified the classification status of verrucomicrobia.</title>
        <authorList>
            <person name="Feng X."/>
        </authorList>
    </citation>
    <scope>NUCLEOTIDE SEQUENCE</scope>
    <source>
        <strain evidence="2">JCM 18052</strain>
    </source>
</reference>
<feature type="transmembrane region" description="Helical" evidence="1">
    <location>
        <begin position="20"/>
        <end position="41"/>
    </location>
</feature>
<evidence type="ECO:0000313" key="2">
    <source>
        <dbReference type="EMBL" id="MBK1815461.1"/>
    </source>
</evidence>
<keyword evidence="1" id="KW-0812">Transmembrane</keyword>
<name>A0A934R370_9BACT</name>
<gene>
    <name evidence="2" type="ORF">JIN84_07540</name>
</gene>
<organism evidence="2 3">
    <name type="scientific">Luteolibacter yonseiensis</name>
    <dbReference type="NCBI Taxonomy" id="1144680"/>
    <lineage>
        <taxon>Bacteria</taxon>
        <taxon>Pseudomonadati</taxon>
        <taxon>Verrucomicrobiota</taxon>
        <taxon>Verrucomicrobiia</taxon>
        <taxon>Verrucomicrobiales</taxon>
        <taxon>Verrucomicrobiaceae</taxon>
        <taxon>Luteolibacter</taxon>
    </lineage>
</organism>
<keyword evidence="1" id="KW-0472">Membrane</keyword>
<proteinExistence type="predicted"/>
<dbReference type="AlphaFoldDB" id="A0A934R370"/>
<sequence length="110" mass="11958">MKLPEPDATEVERDIAIHIFTASAALVGVCLTVISIVGRITVGTKIHRLEDDLLAVDAMVFLVSCLLSYGALRVRTKRRMHRLETAADIVFIIGLCGLVLACGLIVWTVV</sequence>
<evidence type="ECO:0000313" key="3">
    <source>
        <dbReference type="Proteomes" id="UP000600139"/>
    </source>
</evidence>
<dbReference type="Proteomes" id="UP000600139">
    <property type="component" value="Unassembled WGS sequence"/>
</dbReference>
<feature type="transmembrane region" description="Helical" evidence="1">
    <location>
        <begin position="53"/>
        <end position="74"/>
    </location>
</feature>
<dbReference type="RefSeq" id="WP_200350421.1">
    <property type="nucleotide sequence ID" value="NZ_BAABHZ010000012.1"/>
</dbReference>
<accession>A0A934R370</accession>
<dbReference type="EMBL" id="JAENIK010000008">
    <property type="protein sequence ID" value="MBK1815461.1"/>
    <property type="molecule type" value="Genomic_DNA"/>
</dbReference>
<feature type="transmembrane region" description="Helical" evidence="1">
    <location>
        <begin position="86"/>
        <end position="109"/>
    </location>
</feature>
<keyword evidence="1" id="KW-1133">Transmembrane helix</keyword>
<evidence type="ECO:0000256" key="1">
    <source>
        <dbReference type="SAM" id="Phobius"/>
    </source>
</evidence>